<organism evidence="1 2">
    <name type="scientific">Racocetra persica</name>
    <dbReference type="NCBI Taxonomy" id="160502"/>
    <lineage>
        <taxon>Eukaryota</taxon>
        <taxon>Fungi</taxon>
        <taxon>Fungi incertae sedis</taxon>
        <taxon>Mucoromycota</taxon>
        <taxon>Glomeromycotina</taxon>
        <taxon>Glomeromycetes</taxon>
        <taxon>Diversisporales</taxon>
        <taxon>Gigasporaceae</taxon>
        <taxon>Racocetra</taxon>
    </lineage>
</organism>
<evidence type="ECO:0000313" key="2">
    <source>
        <dbReference type="Proteomes" id="UP000789920"/>
    </source>
</evidence>
<gene>
    <name evidence="1" type="ORF">RPERSI_LOCUS27747</name>
</gene>
<name>A0ACA9SA99_9GLOM</name>
<reference evidence="1" key="1">
    <citation type="submission" date="2021-06" db="EMBL/GenBank/DDBJ databases">
        <authorList>
            <person name="Kallberg Y."/>
            <person name="Tangrot J."/>
            <person name="Rosling A."/>
        </authorList>
    </citation>
    <scope>NUCLEOTIDE SEQUENCE</scope>
    <source>
        <strain evidence="1">MA461A</strain>
    </source>
</reference>
<evidence type="ECO:0000313" key="1">
    <source>
        <dbReference type="EMBL" id="CAG8830259.1"/>
    </source>
</evidence>
<comment type="caution">
    <text evidence="1">The sequence shown here is derived from an EMBL/GenBank/DDBJ whole genome shotgun (WGS) entry which is preliminary data.</text>
</comment>
<keyword evidence="2" id="KW-1185">Reference proteome</keyword>
<accession>A0ACA9SA99</accession>
<dbReference type="EMBL" id="CAJVQC010098842">
    <property type="protein sequence ID" value="CAG8830259.1"/>
    <property type="molecule type" value="Genomic_DNA"/>
</dbReference>
<feature type="non-terminal residue" evidence="1">
    <location>
        <position position="69"/>
    </location>
</feature>
<protein>
    <submittedName>
        <fullName evidence="1">11514_t:CDS:1</fullName>
    </submittedName>
</protein>
<proteinExistence type="predicted"/>
<dbReference type="Proteomes" id="UP000789920">
    <property type="component" value="Unassembled WGS sequence"/>
</dbReference>
<sequence>MNTVSLMNDSILNSDTNKRLYTGKEEENNVFINTMSINNQQKNLENDRIITRYKNLNPQIDINVLRNCL</sequence>